<dbReference type="Proteomes" id="UP000464480">
    <property type="component" value="Chromosome"/>
</dbReference>
<gene>
    <name evidence="1" type="ORF">C2H86_00090</name>
</gene>
<proteinExistence type="predicted"/>
<protein>
    <submittedName>
        <fullName evidence="1">Uncharacterized protein</fullName>
    </submittedName>
</protein>
<evidence type="ECO:0000313" key="1">
    <source>
        <dbReference type="EMBL" id="QHG62906.1"/>
    </source>
</evidence>
<reference evidence="1 2" key="1">
    <citation type="submission" date="2020-02" db="EMBL/GenBank/DDBJ databases">
        <title>Pseudomonas Putida W5 Complete Genome Assembly.</title>
        <authorList>
            <person name="Yuan Z.-C."/>
            <person name="Shaw G.A."/>
            <person name="Cusano A.D."/>
            <person name="Caddey B.J."/>
            <person name="Weselowski B.J."/>
        </authorList>
    </citation>
    <scope>NUCLEOTIDE SEQUENCE [LARGE SCALE GENOMIC DNA]</scope>
    <source>
        <strain evidence="1 2">W5</strain>
    </source>
</reference>
<name>A0A6I6XRY3_PSEPU</name>
<accession>A0A6I6XRY3</accession>
<dbReference type="RefSeq" id="WP_159408586.1">
    <property type="nucleotide sequence ID" value="NZ_CP026115.2"/>
</dbReference>
<dbReference type="EMBL" id="CP026115">
    <property type="protein sequence ID" value="QHG62906.1"/>
    <property type="molecule type" value="Genomic_DNA"/>
</dbReference>
<dbReference type="AlphaFoldDB" id="A0A6I6XRY3"/>
<evidence type="ECO:0000313" key="2">
    <source>
        <dbReference type="Proteomes" id="UP000464480"/>
    </source>
</evidence>
<sequence>MNKASNRSLFFYQGDKLITVKEGDQHRAIFRNAEQPLAELSTDNTQAGGLLAIDQMGSVLVVQGSDEQP</sequence>
<organism evidence="1 2">
    <name type="scientific">Pseudomonas putida</name>
    <name type="common">Arthrobacter siderocapsulatus</name>
    <dbReference type="NCBI Taxonomy" id="303"/>
    <lineage>
        <taxon>Bacteria</taxon>
        <taxon>Pseudomonadati</taxon>
        <taxon>Pseudomonadota</taxon>
        <taxon>Gammaproteobacteria</taxon>
        <taxon>Pseudomonadales</taxon>
        <taxon>Pseudomonadaceae</taxon>
        <taxon>Pseudomonas</taxon>
    </lineage>
</organism>